<evidence type="ECO:0000313" key="2">
    <source>
        <dbReference type="Proteomes" id="UP000007995"/>
    </source>
</evidence>
<proteinExistence type="predicted"/>
<accession>K5CFX7</accession>
<reference evidence="1 2" key="1">
    <citation type="submission" date="2012-02" db="EMBL/GenBank/DDBJ databases">
        <title>The Genome Sequence of Bacteroides finegoldii CL09T03C10.</title>
        <authorList>
            <consortium name="The Broad Institute Genome Sequencing Platform"/>
            <person name="Earl A."/>
            <person name="Ward D."/>
            <person name="Feldgarden M."/>
            <person name="Gevers D."/>
            <person name="Zitomersky N.L."/>
            <person name="Coyne M.J."/>
            <person name="Comstock L.E."/>
            <person name="Young S.K."/>
            <person name="Zeng Q."/>
            <person name="Gargeya S."/>
            <person name="Fitzgerald M."/>
            <person name="Haas B."/>
            <person name="Abouelleil A."/>
            <person name="Alvarado L."/>
            <person name="Arachchi H.M."/>
            <person name="Berlin A."/>
            <person name="Chapman S.B."/>
            <person name="Gearin G."/>
            <person name="Goldberg J."/>
            <person name="Griggs A."/>
            <person name="Gujja S."/>
            <person name="Hansen M."/>
            <person name="Heiman D."/>
            <person name="Howarth C."/>
            <person name="Larimer J."/>
            <person name="Lui A."/>
            <person name="MacDonald P.J.P."/>
            <person name="McCowen C."/>
            <person name="Montmayeur A."/>
            <person name="Murphy C."/>
            <person name="Neiman D."/>
            <person name="Pearson M."/>
            <person name="Priest M."/>
            <person name="Roberts A."/>
            <person name="Saif S."/>
            <person name="Shea T."/>
            <person name="Sisk P."/>
            <person name="Stolte C."/>
            <person name="Sykes S."/>
            <person name="Wortman J."/>
            <person name="Nusbaum C."/>
            <person name="Birren B."/>
        </authorList>
    </citation>
    <scope>NUCLEOTIDE SEQUENCE [LARGE SCALE GENOMIC DNA]</scope>
    <source>
        <strain evidence="1 2">CL09T03C10</strain>
    </source>
</reference>
<gene>
    <name evidence="1" type="ORF">HMPREF1057_01324</name>
</gene>
<dbReference type="AlphaFoldDB" id="K5CFX7"/>
<name>K5CFX7_9BACE</name>
<evidence type="ECO:0000313" key="1">
    <source>
        <dbReference type="EMBL" id="EKJ92489.1"/>
    </source>
</evidence>
<organism evidence="1 2">
    <name type="scientific">Bacteroides finegoldii CL09T03C10</name>
    <dbReference type="NCBI Taxonomy" id="997888"/>
    <lineage>
        <taxon>Bacteria</taxon>
        <taxon>Pseudomonadati</taxon>
        <taxon>Bacteroidota</taxon>
        <taxon>Bacteroidia</taxon>
        <taxon>Bacteroidales</taxon>
        <taxon>Bacteroidaceae</taxon>
        <taxon>Bacteroides</taxon>
    </lineage>
</organism>
<dbReference type="HOGENOM" id="CLU_3149420_0_0_10"/>
<dbReference type="EMBL" id="AGXW01000002">
    <property type="protein sequence ID" value="EKJ92489.1"/>
    <property type="molecule type" value="Genomic_DNA"/>
</dbReference>
<protein>
    <submittedName>
        <fullName evidence="1">Uncharacterized protein</fullName>
    </submittedName>
</protein>
<sequence>MVFSKKTVMFFENIEKKVKREVKDSTSPAIPDGQGEVKGEGIIAICNL</sequence>
<comment type="caution">
    <text evidence="1">The sequence shown here is derived from an EMBL/GenBank/DDBJ whole genome shotgun (WGS) entry which is preliminary data.</text>
</comment>
<dbReference type="Proteomes" id="UP000007995">
    <property type="component" value="Unassembled WGS sequence"/>
</dbReference>